<dbReference type="PANTHER" id="PTHR39420">
    <property type="match status" value="1"/>
</dbReference>
<dbReference type="InterPro" id="IPR042271">
    <property type="entry name" value="Zinicin_2_N"/>
</dbReference>
<dbReference type="RefSeq" id="WP_344303820.1">
    <property type="nucleotide sequence ID" value="NZ_BAAAQQ010000011.1"/>
</dbReference>
<keyword evidence="2" id="KW-0645">Protease</keyword>
<dbReference type="InterPro" id="IPR018766">
    <property type="entry name" value="Zinicin_2"/>
</dbReference>
<dbReference type="Proteomes" id="UP001500575">
    <property type="component" value="Unassembled WGS sequence"/>
</dbReference>
<dbReference type="SUPFAM" id="SSF55486">
    <property type="entry name" value="Metalloproteases ('zincins'), catalytic domain"/>
    <property type="match status" value="1"/>
</dbReference>
<evidence type="ECO:0000313" key="3">
    <source>
        <dbReference type="Proteomes" id="UP001500575"/>
    </source>
</evidence>
<protein>
    <submittedName>
        <fullName evidence="2">Zinc-dependent metalloprotease</fullName>
    </submittedName>
</protein>
<keyword evidence="2" id="KW-0378">Hydrolase</keyword>
<keyword evidence="2" id="KW-0482">Metalloprotease</keyword>
<feature type="compositionally biased region" description="Basic and acidic residues" evidence="1">
    <location>
        <begin position="9"/>
        <end position="26"/>
    </location>
</feature>
<feature type="region of interest" description="Disordered" evidence="1">
    <location>
        <begin position="1"/>
        <end position="31"/>
    </location>
</feature>
<sequence>MNDTPGTPPDKDPDKDPDKSPDDAHNPFKGTPFEALFSGFVGGAGGQGLPDLSALFGMQGGPGGSGMPDLSALLSQIQGFMKPHDGPVNWDVAIDMARKQTAQTPDPSVTQRQKDAVADAVRLADHWLDDATTLPSGVHTTAAWSRAEWIVGTTDVWKVLVEPVAAQATQALGNALPEQARAMAGPILGMLSQATGAMVASQVGAALGGLAGEVLTASDIGLPLGPAGTAALVPSNVKTFAEGLDVSEDDVILYLALREAAHQRLFAHVPWLREHLIGSVRDYASGIEINTDAIEEQMRGLDPMNPGAMQEAFEGGLFDLQSTPAQQAALSRLEATLALVEGWVDEVVGQATAERMPAAAKLQEAVRRRRAAGGPAEQTFASLVGLELRPRRLRDASTLWGSLRTRQGTEARDGVWMHPDLLPTAEDLDDPLGFREDAGAPAELDEAGFDAGLAALLDGTLGEAPDDPDETPPDETPPDETPGEPKE</sequence>
<proteinExistence type="predicted"/>
<evidence type="ECO:0000256" key="1">
    <source>
        <dbReference type="SAM" id="MobiDB-lite"/>
    </source>
</evidence>
<dbReference type="NCBIfam" id="TIGR03624">
    <property type="entry name" value="putative hydrolase"/>
    <property type="match status" value="1"/>
</dbReference>
<gene>
    <name evidence="2" type="ORF">GCM10009843_22560</name>
</gene>
<evidence type="ECO:0000313" key="2">
    <source>
        <dbReference type="EMBL" id="GAA2125153.1"/>
    </source>
</evidence>
<dbReference type="Gene3D" id="1.20.150.30">
    <property type="entry name" value="Zincin-like metallopeptidase, N-terminal domain"/>
    <property type="match status" value="1"/>
</dbReference>
<accession>A0ABP5JZS2</accession>
<reference evidence="3" key="1">
    <citation type="journal article" date="2019" name="Int. J. Syst. Evol. Microbiol.">
        <title>The Global Catalogue of Microorganisms (GCM) 10K type strain sequencing project: providing services to taxonomists for standard genome sequencing and annotation.</title>
        <authorList>
            <consortium name="The Broad Institute Genomics Platform"/>
            <consortium name="The Broad Institute Genome Sequencing Center for Infectious Disease"/>
            <person name="Wu L."/>
            <person name="Ma J."/>
        </authorList>
    </citation>
    <scope>NUCLEOTIDE SEQUENCE [LARGE SCALE GENOMIC DNA]</scope>
    <source>
        <strain evidence="3">JCM 16021</strain>
    </source>
</reference>
<keyword evidence="3" id="KW-1185">Reference proteome</keyword>
<dbReference type="Pfam" id="PF10103">
    <property type="entry name" value="Zincin_2"/>
    <property type="match status" value="1"/>
</dbReference>
<feature type="region of interest" description="Disordered" evidence="1">
    <location>
        <begin position="457"/>
        <end position="487"/>
    </location>
</feature>
<comment type="caution">
    <text evidence="2">The sequence shown here is derived from an EMBL/GenBank/DDBJ whole genome shotgun (WGS) entry which is preliminary data.</text>
</comment>
<dbReference type="PANTHER" id="PTHR39420:SF2">
    <property type="entry name" value="HYDROLASE"/>
    <property type="match status" value="1"/>
</dbReference>
<dbReference type="EMBL" id="BAAAQQ010000011">
    <property type="protein sequence ID" value="GAA2125153.1"/>
    <property type="molecule type" value="Genomic_DNA"/>
</dbReference>
<feature type="compositionally biased region" description="Acidic residues" evidence="1">
    <location>
        <begin position="464"/>
        <end position="487"/>
    </location>
</feature>
<name>A0ABP5JZS2_9ACTN</name>
<organism evidence="2 3">
    <name type="scientific">Nocardioides bigeumensis</name>
    <dbReference type="NCBI Taxonomy" id="433657"/>
    <lineage>
        <taxon>Bacteria</taxon>
        <taxon>Bacillati</taxon>
        <taxon>Actinomycetota</taxon>
        <taxon>Actinomycetes</taxon>
        <taxon>Propionibacteriales</taxon>
        <taxon>Nocardioidaceae</taxon>
        <taxon>Nocardioides</taxon>
    </lineage>
</organism>
<dbReference type="GO" id="GO:0008237">
    <property type="term" value="F:metallopeptidase activity"/>
    <property type="evidence" value="ECO:0007669"/>
    <property type="project" value="UniProtKB-KW"/>
</dbReference>